<dbReference type="Pfam" id="PF01329">
    <property type="entry name" value="Pterin_4a"/>
    <property type="match status" value="1"/>
</dbReference>
<organism evidence="5 6">
    <name type="scientific">Taxus chinensis</name>
    <name type="common">Chinese yew</name>
    <name type="synonym">Taxus wallichiana var. chinensis</name>
    <dbReference type="NCBI Taxonomy" id="29808"/>
    <lineage>
        <taxon>Eukaryota</taxon>
        <taxon>Viridiplantae</taxon>
        <taxon>Streptophyta</taxon>
        <taxon>Embryophyta</taxon>
        <taxon>Tracheophyta</taxon>
        <taxon>Spermatophyta</taxon>
        <taxon>Pinopsida</taxon>
        <taxon>Pinidae</taxon>
        <taxon>Conifers II</taxon>
        <taxon>Cupressales</taxon>
        <taxon>Taxaceae</taxon>
        <taxon>Taxus</taxon>
    </lineage>
</organism>
<dbReference type="OMA" id="RYPISTG"/>
<name>A0AA38GST7_TAXCH</name>
<comment type="similarity">
    <text evidence="2">Belongs to the pterin-4-alpha-carbinolamine dehydratase family.</text>
</comment>
<protein>
    <recommendedName>
        <fullName evidence="3">4a-hydroxytetrahydrobiopterin dehydratase</fullName>
        <ecNumber evidence="3">4.2.1.96</ecNumber>
    </recommendedName>
</protein>
<evidence type="ECO:0000256" key="4">
    <source>
        <dbReference type="ARBA" id="ARBA00023239"/>
    </source>
</evidence>
<feature type="non-terminal residue" evidence="5">
    <location>
        <position position="1"/>
    </location>
</feature>
<keyword evidence="4" id="KW-0456">Lyase</keyword>
<dbReference type="Gene3D" id="3.30.1360.20">
    <property type="entry name" value="Transcriptional coactivator/pterin dehydratase"/>
    <property type="match status" value="1"/>
</dbReference>
<dbReference type="Proteomes" id="UP000824469">
    <property type="component" value="Unassembled WGS sequence"/>
</dbReference>
<evidence type="ECO:0000313" key="5">
    <source>
        <dbReference type="EMBL" id="KAH9329214.1"/>
    </source>
</evidence>
<dbReference type="InterPro" id="IPR001533">
    <property type="entry name" value="Pterin_deHydtase"/>
</dbReference>
<dbReference type="GO" id="GO:0008124">
    <property type="term" value="F:4-alpha-hydroxytetrahydrobiopterin dehydratase activity"/>
    <property type="evidence" value="ECO:0007669"/>
    <property type="project" value="UniProtKB-EC"/>
</dbReference>
<accession>A0AA38GST7</accession>
<dbReference type="EMBL" id="JAHRHJ020000001">
    <property type="protein sequence ID" value="KAH9329214.1"/>
    <property type="molecule type" value="Genomic_DNA"/>
</dbReference>
<dbReference type="EC" id="4.2.1.96" evidence="3"/>
<dbReference type="InterPro" id="IPR036428">
    <property type="entry name" value="PCD_sf"/>
</dbReference>
<dbReference type="SUPFAM" id="SSF55248">
    <property type="entry name" value="PCD-like"/>
    <property type="match status" value="1"/>
</dbReference>
<evidence type="ECO:0000256" key="1">
    <source>
        <dbReference type="ARBA" id="ARBA00001554"/>
    </source>
</evidence>
<dbReference type="GO" id="GO:0006729">
    <property type="term" value="P:tetrahydrobiopterin biosynthetic process"/>
    <property type="evidence" value="ECO:0007669"/>
    <property type="project" value="InterPro"/>
</dbReference>
<sequence>MASVFLCPQNYLPVKRYPISTGVLGRHRPSLIRGKYKIRAVDFLGDFGARDATAPELESNFGEKVVGNFGTDHKILVPSASALSLAHMPIQPIPPAQSPMTRRDATALLRKIVGWKLVEVDGGLRLDCLWKVKSFAAGMELLQRIGAVAEAAKHHPDLHLQGGHCNTVSAQIWTHSI</sequence>
<reference evidence="5 6" key="1">
    <citation type="journal article" date="2021" name="Nat. Plants">
        <title>The Taxus genome provides insights into paclitaxel biosynthesis.</title>
        <authorList>
            <person name="Xiong X."/>
            <person name="Gou J."/>
            <person name="Liao Q."/>
            <person name="Li Y."/>
            <person name="Zhou Q."/>
            <person name="Bi G."/>
            <person name="Li C."/>
            <person name="Du R."/>
            <person name="Wang X."/>
            <person name="Sun T."/>
            <person name="Guo L."/>
            <person name="Liang H."/>
            <person name="Lu P."/>
            <person name="Wu Y."/>
            <person name="Zhang Z."/>
            <person name="Ro D.K."/>
            <person name="Shang Y."/>
            <person name="Huang S."/>
            <person name="Yan J."/>
        </authorList>
    </citation>
    <scope>NUCLEOTIDE SEQUENCE [LARGE SCALE GENOMIC DNA]</scope>
    <source>
        <strain evidence="5">Ta-2019</strain>
    </source>
</reference>
<comment type="caution">
    <text evidence="5">The sequence shown here is derived from an EMBL/GenBank/DDBJ whole genome shotgun (WGS) entry which is preliminary data.</text>
</comment>
<evidence type="ECO:0000256" key="2">
    <source>
        <dbReference type="ARBA" id="ARBA00006472"/>
    </source>
</evidence>
<gene>
    <name evidence="5" type="ORF">KI387_001322</name>
</gene>
<keyword evidence="6" id="KW-1185">Reference proteome</keyword>
<dbReference type="PANTHER" id="PTHR12599">
    <property type="entry name" value="PTERIN-4-ALPHA-CARBINOLAMINE DEHYDRATASE"/>
    <property type="match status" value="1"/>
</dbReference>
<comment type="catalytic activity">
    <reaction evidence="1">
        <text>(4aS,6R)-4a-hydroxy-L-erythro-5,6,7,8-tetrahydrobiopterin = (6R)-L-erythro-6,7-dihydrobiopterin + H2O</text>
        <dbReference type="Rhea" id="RHEA:11920"/>
        <dbReference type="ChEBI" id="CHEBI:15377"/>
        <dbReference type="ChEBI" id="CHEBI:15642"/>
        <dbReference type="ChEBI" id="CHEBI:43120"/>
        <dbReference type="EC" id="4.2.1.96"/>
    </reaction>
</comment>
<dbReference type="PANTHER" id="PTHR12599:SF8">
    <property type="entry name" value="PTERIN-4-ALPHA-CARBINOLAMINE DEHYDRATASE, CHLOROPLASTIC-RELATED"/>
    <property type="match status" value="1"/>
</dbReference>
<proteinExistence type="inferred from homology"/>
<evidence type="ECO:0000313" key="6">
    <source>
        <dbReference type="Proteomes" id="UP000824469"/>
    </source>
</evidence>
<dbReference type="GO" id="GO:0009536">
    <property type="term" value="C:plastid"/>
    <property type="evidence" value="ECO:0007669"/>
    <property type="project" value="TreeGrafter"/>
</dbReference>
<dbReference type="AlphaFoldDB" id="A0AA38GST7"/>
<evidence type="ECO:0000256" key="3">
    <source>
        <dbReference type="ARBA" id="ARBA00013252"/>
    </source>
</evidence>